<dbReference type="RefSeq" id="WP_307507074.1">
    <property type="nucleotide sequence ID" value="NZ_BAAACE010000005.1"/>
</dbReference>
<dbReference type="EMBL" id="JAUSWG010000007">
    <property type="protein sequence ID" value="MDQ0556872.1"/>
    <property type="molecule type" value="Genomic_DNA"/>
</dbReference>
<organism evidence="1 2">
    <name type="scientific">Paraclostridium ghonii</name>
    <dbReference type="NCBI Taxonomy" id="29358"/>
    <lineage>
        <taxon>Bacteria</taxon>
        <taxon>Bacillati</taxon>
        <taxon>Bacillota</taxon>
        <taxon>Clostridia</taxon>
        <taxon>Peptostreptococcales</taxon>
        <taxon>Peptostreptococcaceae</taxon>
        <taxon>Paraclostridium</taxon>
    </lineage>
</organism>
<keyword evidence="2" id="KW-1185">Reference proteome</keyword>
<gene>
    <name evidence="1" type="ORF">QOZ92_001988</name>
</gene>
<dbReference type="Proteomes" id="UP001232584">
    <property type="component" value="Unassembled WGS sequence"/>
</dbReference>
<name>A0ABU0N137_9FIRM</name>
<proteinExistence type="predicted"/>
<evidence type="ECO:0000313" key="2">
    <source>
        <dbReference type="Proteomes" id="UP001232584"/>
    </source>
</evidence>
<accession>A0ABU0N137</accession>
<evidence type="ECO:0000313" key="1">
    <source>
        <dbReference type="EMBL" id="MDQ0556872.1"/>
    </source>
</evidence>
<comment type="caution">
    <text evidence="1">The sequence shown here is derived from an EMBL/GenBank/DDBJ whole genome shotgun (WGS) entry which is preliminary data.</text>
</comment>
<reference evidence="1 2" key="1">
    <citation type="submission" date="2023-07" db="EMBL/GenBank/DDBJ databases">
        <title>Genomic Encyclopedia of Type Strains, Phase IV (KMG-IV): sequencing the most valuable type-strain genomes for metagenomic binning, comparative biology and taxonomic classification.</title>
        <authorList>
            <person name="Goeker M."/>
        </authorList>
    </citation>
    <scope>NUCLEOTIDE SEQUENCE [LARGE SCALE GENOMIC DNA]</scope>
    <source>
        <strain evidence="1 2">DSM 15049</strain>
    </source>
</reference>
<protein>
    <submittedName>
        <fullName evidence="1">Uncharacterized protein</fullName>
    </submittedName>
</protein>
<sequence>MIILNKDANLSLSIFNKNNCLYIKDFTNKIEKISNSIYLYSALIDSVDNVHICFIDFKSYFYYYTYKDSTLTLVSSFKFNISFKKISKLSMYLLRDSMNIFFSKSLNKNFHNICHLNYNFNNQELVEFTIKDSYKNVSSLYTINLSNNHIICSYYCKSDNKVKVKAMVYNDNDNSWSNFSNIYTSNILFKYCDSIKY</sequence>